<dbReference type="EMBL" id="JAWDJW010011676">
    <property type="protein sequence ID" value="KAK3044635.1"/>
    <property type="molecule type" value="Genomic_DNA"/>
</dbReference>
<feature type="non-terminal residue" evidence="1">
    <location>
        <position position="109"/>
    </location>
</feature>
<proteinExistence type="predicted"/>
<protein>
    <submittedName>
        <fullName evidence="1">Uncharacterized protein</fullName>
    </submittedName>
</protein>
<dbReference type="Proteomes" id="UP001186974">
    <property type="component" value="Unassembled WGS sequence"/>
</dbReference>
<reference evidence="1" key="1">
    <citation type="submission" date="2024-09" db="EMBL/GenBank/DDBJ databases">
        <title>Black Yeasts Isolated from many extreme environments.</title>
        <authorList>
            <person name="Coleine C."/>
            <person name="Stajich J.E."/>
            <person name="Selbmann L."/>
        </authorList>
    </citation>
    <scope>NUCLEOTIDE SEQUENCE</scope>
    <source>
        <strain evidence="1">CCFEE 5737</strain>
    </source>
</reference>
<gene>
    <name evidence="1" type="ORF">LTS18_000754</name>
</gene>
<accession>A0ACC3CTM7</accession>
<comment type="caution">
    <text evidence="1">The sequence shown here is derived from an EMBL/GenBank/DDBJ whole genome shotgun (WGS) entry which is preliminary data.</text>
</comment>
<evidence type="ECO:0000313" key="1">
    <source>
        <dbReference type="EMBL" id="KAK3044635.1"/>
    </source>
</evidence>
<sequence>MAMQFPPPPPSAASATTGDLPSDLNRAEAPIADSRQPAEFNPSALKNEALDRSHIVTIPRPPEWDIEGDDNDDESEYSTGYDTGDESDEAAISGEDTVAGPAGATPERG</sequence>
<evidence type="ECO:0000313" key="2">
    <source>
        <dbReference type="Proteomes" id="UP001186974"/>
    </source>
</evidence>
<keyword evidence="2" id="KW-1185">Reference proteome</keyword>
<organism evidence="1 2">
    <name type="scientific">Coniosporium uncinatum</name>
    <dbReference type="NCBI Taxonomy" id="93489"/>
    <lineage>
        <taxon>Eukaryota</taxon>
        <taxon>Fungi</taxon>
        <taxon>Dikarya</taxon>
        <taxon>Ascomycota</taxon>
        <taxon>Pezizomycotina</taxon>
        <taxon>Dothideomycetes</taxon>
        <taxon>Dothideomycetes incertae sedis</taxon>
        <taxon>Coniosporium</taxon>
    </lineage>
</organism>
<name>A0ACC3CTM7_9PEZI</name>